<dbReference type="PANTHER" id="PTHR19338">
    <property type="entry name" value="TRANSLOCASE OF INNER MITOCHONDRIAL MEMBRANE 13 HOMOLOG"/>
    <property type="match status" value="1"/>
</dbReference>
<dbReference type="GO" id="GO:0006952">
    <property type="term" value="P:defense response"/>
    <property type="evidence" value="ECO:0007669"/>
    <property type="project" value="UniProtKB-KW"/>
</dbReference>
<keyword evidence="4" id="KW-0547">Nucleotide-binding</keyword>
<dbReference type="InterPro" id="IPR027417">
    <property type="entry name" value="P-loop_NTPase"/>
</dbReference>
<evidence type="ECO:0000256" key="3">
    <source>
        <dbReference type="ARBA" id="ARBA00022737"/>
    </source>
</evidence>
<feature type="domain" description="NB-ARC" evidence="7">
    <location>
        <begin position="191"/>
        <end position="330"/>
    </location>
</feature>
<dbReference type="AlphaFoldDB" id="A0A2G2WTM8"/>
<dbReference type="SUPFAM" id="SSF52540">
    <property type="entry name" value="P-loop containing nucleoside triphosphate hydrolases"/>
    <property type="match status" value="1"/>
</dbReference>
<dbReference type="InterPro" id="IPR038005">
    <property type="entry name" value="RX-like_CC"/>
</dbReference>
<organism evidence="8 9">
    <name type="scientific">Capsicum baccatum</name>
    <name type="common">Peruvian pepper</name>
    <dbReference type="NCBI Taxonomy" id="33114"/>
    <lineage>
        <taxon>Eukaryota</taxon>
        <taxon>Viridiplantae</taxon>
        <taxon>Streptophyta</taxon>
        <taxon>Embryophyta</taxon>
        <taxon>Tracheophyta</taxon>
        <taxon>Spermatophyta</taxon>
        <taxon>Magnoliopsida</taxon>
        <taxon>eudicotyledons</taxon>
        <taxon>Gunneridae</taxon>
        <taxon>Pentapetalae</taxon>
        <taxon>asterids</taxon>
        <taxon>lamiids</taxon>
        <taxon>Solanales</taxon>
        <taxon>Solanaceae</taxon>
        <taxon>Solanoideae</taxon>
        <taxon>Capsiceae</taxon>
        <taxon>Capsicum</taxon>
    </lineage>
</organism>
<reference evidence="9" key="2">
    <citation type="journal article" date="2017" name="J. Anim. Genet.">
        <title>Multiple reference genome sequences of hot pepper reveal the massive evolution of plant disease resistance genes by retroduplication.</title>
        <authorList>
            <person name="Kim S."/>
            <person name="Park J."/>
            <person name="Yeom S.-I."/>
            <person name="Kim Y.-M."/>
            <person name="Seo E."/>
            <person name="Kim K.-T."/>
            <person name="Kim M.-S."/>
            <person name="Lee J.M."/>
            <person name="Cheong K."/>
            <person name="Shin H.-S."/>
            <person name="Kim S.-B."/>
            <person name="Han K."/>
            <person name="Lee J."/>
            <person name="Park M."/>
            <person name="Lee H.-A."/>
            <person name="Lee H.-Y."/>
            <person name="Lee Y."/>
            <person name="Oh S."/>
            <person name="Lee J.H."/>
            <person name="Choi E."/>
            <person name="Choi E."/>
            <person name="Lee S.E."/>
            <person name="Jeon J."/>
            <person name="Kim H."/>
            <person name="Choi G."/>
            <person name="Song H."/>
            <person name="Lee J."/>
            <person name="Lee S.-C."/>
            <person name="Kwon J.-K."/>
            <person name="Lee H.-Y."/>
            <person name="Koo N."/>
            <person name="Hong Y."/>
            <person name="Kim R.W."/>
            <person name="Kang W.-H."/>
            <person name="Huh J.H."/>
            <person name="Kang B.-C."/>
            <person name="Yang T.-J."/>
            <person name="Lee Y.-H."/>
            <person name="Bennetzen J.L."/>
            <person name="Choi D."/>
        </authorList>
    </citation>
    <scope>NUCLEOTIDE SEQUENCE [LARGE SCALE GENOMIC DNA]</scope>
    <source>
        <strain evidence="9">cv. PBC81</strain>
    </source>
</reference>
<evidence type="ECO:0000256" key="5">
    <source>
        <dbReference type="ARBA" id="ARBA00022821"/>
    </source>
</evidence>
<keyword evidence="6" id="KW-0067">ATP-binding</keyword>
<evidence type="ECO:0000256" key="1">
    <source>
        <dbReference type="ARBA" id="ARBA00008894"/>
    </source>
</evidence>
<dbReference type="CDD" id="cd14798">
    <property type="entry name" value="RX-CC_like"/>
    <property type="match status" value="1"/>
</dbReference>
<dbReference type="Proteomes" id="UP000224567">
    <property type="component" value="Unassembled WGS sequence"/>
</dbReference>
<evidence type="ECO:0000259" key="7">
    <source>
        <dbReference type="Pfam" id="PF00931"/>
    </source>
</evidence>
<dbReference type="OrthoDB" id="1301844at2759"/>
<protein>
    <recommendedName>
        <fullName evidence="7">NB-ARC domain-containing protein</fullName>
    </recommendedName>
</protein>
<comment type="similarity">
    <text evidence="1">Belongs to the disease resistance NB-LRR family.</text>
</comment>
<keyword evidence="5" id="KW-0611">Plant defense</keyword>
<keyword evidence="2" id="KW-0433">Leucine-rich repeat</keyword>
<dbReference type="STRING" id="33114.A0A2G2WTM8"/>
<accession>A0A2G2WTM8</accession>
<dbReference type="Gene3D" id="3.40.50.300">
    <property type="entry name" value="P-loop containing nucleotide triphosphate hydrolases"/>
    <property type="match status" value="1"/>
</dbReference>
<evidence type="ECO:0000256" key="2">
    <source>
        <dbReference type="ARBA" id="ARBA00022614"/>
    </source>
</evidence>
<sequence length="465" mass="53363">MINAITRGTSACSIHVMIEFLLIILSDVPKVVIRHDKLFVLMARVEALTKEVFILLLNLEESTKHEENMKETSGASLNLLENIEILKEDLKNVFLKAPADSSQLCFPTSDGPLFVTFLLRNLKDFLNSNSSTVASIKEEIRWVKEDLELVRSFFGKVEKELNRDLWASVLDMAYEAEHALNSIIVRDNGFEEEKEWIFRKLTSGPADVHIISIVGMPGIGKTTLDDRVYNDKSIVGHFDVCSWCTVDQEHNEKNLFQKIFNQVIGSKERFNKDGIDDNVADNLCKQLFGNRYLIVLDDLWDTATWDELTRPFPSEFQKGSRVILKSRKNAEGLMEQSEVMVYVDELISSSLVVVSNERDLMPHGMTVHYDQHFPLSDVNFFLLSEEKENPYVKCLLSLTVYMDDHDGLYISYKYHLRHLRLLKRLELPDITLPDFLLNEIGMLVHLKCLNILTEAKTLPPSFSNL</sequence>
<reference evidence="8 9" key="1">
    <citation type="journal article" date="2017" name="Genome Biol.">
        <title>New reference genome sequences of hot pepper reveal the massive evolution of plant disease-resistance genes by retroduplication.</title>
        <authorList>
            <person name="Kim S."/>
            <person name="Park J."/>
            <person name="Yeom S.I."/>
            <person name="Kim Y.M."/>
            <person name="Seo E."/>
            <person name="Kim K.T."/>
            <person name="Kim M.S."/>
            <person name="Lee J.M."/>
            <person name="Cheong K."/>
            <person name="Shin H.S."/>
            <person name="Kim S.B."/>
            <person name="Han K."/>
            <person name="Lee J."/>
            <person name="Park M."/>
            <person name="Lee H.A."/>
            <person name="Lee H.Y."/>
            <person name="Lee Y."/>
            <person name="Oh S."/>
            <person name="Lee J.H."/>
            <person name="Choi E."/>
            <person name="Choi E."/>
            <person name="Lee S.E."/>
            <person name="Jeon J."/>
            <person name="Kim H."/>
            <person name="Choi G."/>
            <person name="Song H."/>
            <person name="Lee J."/>
            <person name="Lee S.C."/>
            <person name="Kwon J.K."/>
            <person name="Lee H.Y."/>
            <person name="Koo N."/>
            <person name="Hong Y."/>
            <person name="Kim R.W."/>
            <person name="Kang W.H."/>
            <person name="Huh J.H."/>
            <person name="Kang B.C."/>
            <person name="Yang T.J."/>
            <person name="Lee Y.H."/>
            <person name="Bennetzen J.L."/>
            <person name="Choi D."/>
        </authorList>
    </citation>
    <scope>NUCLEOTIDE SEQUENCE [LARGE SCALE GENOMIC DNA]</scope>
    <source>
        <strain evidence="9">cv. PBC81</strain>
    </source>
</reference>
<keyword evidence="9" id="KW-1185">Reference proteome</keyword>
<evidence type="ECO:0000313" key="8">
    <source>
        <dbReference type="EMBL" id="PHT48618.1"/>
    </source>
</evidence>
<dbReference type="PANTHER" id="PTHR19338:SF73">
    <property type="entry name" value="DISEASE RESISTANCE PROTEIN RGA2-LIKE"/>
    <property type="match status" value="1"/>
</dbReference>
<dbReference type="EMBL" id="MLFT02000005">
    <property type="protein sequence ID" value="PHT48618.1"/>
    <property type="molecule type" value="Genomic_DNA"/>
</dbReference>
<evidence type="ECO:0000313" key="9">
    <source>
        <dbReference type="Proteomes" id="UP000224567"/>
    </source>
</evidence>
<dbReference type="Pfam" id="PF00931">
    <property type="entry name" value="NB-ARC"/>
    <property type="match status" value="1"/>
</dbReference>
<dbReference type="GO" id="GO:0005524">
    <property type="term" value="F:ATP binding"/>
    <property type="evidence" value="ECO:0007669"/>
    <property type="project" value="UniProtKB-KW"/>
</dbReference>
<dbReference type="PRINTS" id="PR00364">
    <property type="entry name" value="DISEASERSIST"/>
</dbReference>
<dbReference type="InterPro" id="IPR002182">
    <property type="entry name" value="NB-ARC"/>
</dbReference>
<gene>
    <name evidence="8" type="ORF">CQW23_12826</name>
</gene>
<evidence type="ECO:0000256" key="6">
    <source>
        <dbReference type="ARBA" id="ARBA00022840"/>
    </source>
</evidence>
<comment type="caution">
    <text evidence="8">The sequence shown here is derived from an EMBL/GenBank/DDBJ whole genome shotgun (WGS) entry which is preliminary data.</text>
</comment>
<proteinExistence type="inferred from homology"/>
<evidence type="ECO:0000256" key="4">
    <source>
        <dbReference type="ARBA" id="ARBA00022741"/>
    </source>
</evidence>
<keyword evidence="3" id="KW-0677">Repeat</keyword>
<name>A0A2G2WTM8_CAPBA</name>
<dbReference type="GO" id="GO:0043531">
    <property type="term" value="F:ADP binding"/>
    <property type="evidence" value="ECO:0007669"/>
    <property type="project" value="InterPro"/>
</dbReference>